<dbReference type="RefSeq" id="WP_021713215.1">
    <property type="nucleotide sequence ID" value="NZ_BATM01000016.1"/>
</dbReference>
<dbReference type="PANTHER" id="PTHR14097">
    <property type="entry name" value="OXIDOREDUCTASE HTATIP2"/>
    <property type="match status" value="1"/>
</dbReference>
<dbReference type="Pfam" id="PF08732">
    <property type="entry name" value="HIM1"/>
    <property type="match status" value="1"/>
</dbReference>
<dbReference type="Gene3D" id="3.40.50.720">
    <property type="entry name" value="NAD(P)-binding Rossmann-like Domain"/>
    <property type="match status" value="1"/>
</dbReference>
<dbReference type="SUPFAM" id="SSF51735">
    <property type="entry name" value="NAD(P)-binding Rossmann-fold domains"/>
    <property type="match status" value="1"/>
</dbReference>
<protein>
    <recommendedName>
        <fullName evidence="3">NAD(P)-binding domain-containing protein</fullName>
    </recommendedName>
</protein>
<comment type="caution">
    <text evidence="1">The sequence shown here is derived from an EMBL/GenBank/DDBJ whole genome shotgun (WGS) entry which is preliminary data.</text>
</comment>
<sequence>MTITKPNIILVGGTGLIGQQVIKHLSNHPKWCGTLYAPTRRSIGSQSTDFLVSLSNDEFFTLDHLDATLGIICLGTTKKQAGSNEGLYQIDHDLVLRFAKKMKALGVQRLAVVSSLGANPNAWSHYLKCKGEMERDVHLLEFEHIIFARPGPLVGKRAIPRVDETVLQNIMKVIRPLMLGPLHNLRPIHAQDVAQFLVSSVCAKHTLPSITIATYQQLIQSKV</sequence>
<dbReference type="InterPro" id="IPR036291">
    <property type="entry name" value="NAD(P)-bd_dom_sf"/>
</dbReference>
<reference evidence="1 2" key="1">
    <citation type="submission" date="2013-09" db="EMBL/GenBank/DDBJ databases">
        <title>Whole genome shotgun sequence of Vibrio ezurae NBRC 102218.</title>
        <authorList>
            <person name="Yoshida I."/>
            <person name="Hosoyama A."/>
            <person name="Numata M."/>
            <person name="Hashimoto M."/>
            <person name="Hosoyama Y."/>
            <person name="Tsuchikane K."/>
            <person name="Noguchi M."/>
            <person name="Hirakata S."/>
            <person name="Ichikawa N."/>
            <person name="Ohji S."/>
            <person name="Yamazoe A."/>
            <person name="Fujita N."/>
        </authorList>
    </citation>
    <scope>NUCLEOTIDE SEQUENCE [LARGE SCALE GENOMIC DNA]</scope>
    <source>
        <strain evidence="1 2">NBRC 102218</strain>
    </source>
</reference>
<dbReference type="OrthoDB" id="9798632at2"/>
<evidence type="ECO:0000313" key="1">
    <source>
        <dbReference type="EMBL" id="GAD79506.1"/>
    </source>
</evidence>
<organism evidence="1 2">
    <name type="scientific">Vibrio ezurae NBRC 102218</name>
    <dbReference type="NCBI Taxonomy" id="1219080"/>
    <lineage>
        <taxon>Bacteria</taxon>
        <taxon>Pseudomonadati</taxon>
        <taxon>Pseudomonadota</taxon>
        <taxon>Gammaproteobacteria</taxon>
        <taxon>Vibrionales</taxon>
        <taxon>Vibrionaceae</taxon>
        <taxon>Vibrio</taxon>
    </lineage>
</organism>
<dbReference type="Proteomes" id="UP000016562">
    <property type="component" value="Unassembled WGS sequence"/>
</dbReference>
<proteinExistence type="predicted"/>
<keyword evidence="2" id="KW-1185">Reference proteome</keyword>
<dbReference type="eggNOG" id="COG0702">
    <property type="taxonomic scope" value="Bacteria"/>
</dbReference>
<dbReference type="InterPro" id="IPR014843">
    <property type="entry name" value="Him1/Fmp52"/>
</dbReference>
<dbReference type="AlphaFoldDB" id="U3AHV2"/>
<name>U3AHV2_9VIBR</name>
<dbReference type="PANTHER" id="PTHR14097:SF7">
    <property type="entry name" value="OXIDOREDUCTASE HTATIP2"/>
    <property type="match status" value="1"/>
</dbReference>
<gene>
    <name evidence="1" type="ORF">VEZ01S_16_00550</name>
</gene>
<dbReference type="EMBL" id="BATM01000016">
    <property type="protein sequence ID" value="GAD79506.1"/>
    <property type="molecule type" value="Genomic_DNA"/>
</dbReference>
<evidence type="ECO:0000313" key="2">
    <source>
        <dbReference type="Proteomes" id="UP000016562"/>
    </source>
</evidence>
<accession>U3AHV2</accession>
<dbReference type="STRING" id="1219080.VEZ01S_16_00550"/>
<evidence type="ECO:0008006" key="3">
    <source>
        <dbReference type="Google" id="ProtNLM"/>
    </source>
</evidence>